<dbReference type="AlphaFoldDB" id="A0A1F5EC11"/>
<dbReference type="STRING" id="1797471.A3A71_02050"/>
<evidence type="ECO:0008006" key="3">
    <source>
        <dbReference type="Google" id="ProtNLM"/>
    </source>
</evidence>
<dbReference type="Gene3D" id="3.30.70.120">
    <property type="match status" value="1"/>
</dbReference>
<dbReference type="InterPro" id="IPR036069">
    <property type="entry name" value="DUF34/NIF3_sf"/>
</dbReference>
<proteinExistence type="predicted"/>
<dbReference type="PANTHER" id="PTHR41774:SF1">
    <property type="entry name" value="NGG1P INTERACTING FACTOR NIF3"/>
    <property type="match status" value="1"/>
</dbReference>
<evidence type="ECO:0000313" key="2">
    <source>
        <dbReference type="Proteomes" id="UP000177481"/>
    </source>
</evidence>
<comment type="caution">
    <text evidence="1">The sequence shown here is derived from an EMBL/GenBank/DDBJ whole genome shotgun (WGS) entry which is preliminary data.</text>
</comment>
<name>A0A1F5EC11_9BACT</name>
<dbReference type="SUPFAM" id="SSF102705">
    <property type="entry name" value="NIF3 (NGG1p interacting factor 3)-like"/>
    <property type="match status" value="1"/>
</dbReference>
<reference evidence="1 2" key="1">
    <citation type="journal article" date="2016" name="Nat. Commun.">
        <title>Thousands of microbial genomes shed light on interconnected biogeochemical processes in an aquifer system.</title>
        <authorList>
            <person name="Anantharaman K."/>
            <person name="Brown C.T."/>
            <person name="Hug L.A."/>
            <person name="Sharon I."/>
            <person name="Castelle C.J."/>
            <person name="Probst A.J."/>
            <person name="Thomas B.C."/>
            <person name="Singh A."/>
            <person name="Wilkins M.J."/>
            <person name="Karaoz U."/>
            <person name="Brodie E.L."/>
            <person name="Williams K.H."/>
            <person name="Hubbard S.S."/>
            <person name="Banfield J.F."/>
        </authorList>
    </citation>
    <scope>NUCLEOTIDE SEQUENCE [LARGE SCALE GENOMIC DNA]</scope>
</reference>
<dbReference type="Proteomes" id="UP000177481">
    <property type="component" value="Unassembled WGS sequence"/>
</dbReference>
<protein>
    <recommendedName>
        <fullName evidence="3">NGG1p interacting factor NIF3</fullName>
    </recommendedName>
</protein>
<gene>
    <name evidence="1" type="ORF">A3A71_02050</name>
</gene>
<accession>A0A1F5EC11</accession>
<dbReference type="PANTHER" id="PTHR41774">
    <property type="match status" value="1"/>
</dbReference>
<dbReference type="FunFam" id="3.30.70.120:FF:000006">
    <property type="entry name" value="GTP cyclohydrolase 1 type 2 homolog"/>
    <property type="match status" value="1"/>
</dbReference>
<sequence length="110" mass="12077">MKGQKVKLVVFVPPTHVEAVLRAMGDAGAGKIGNYDYCTYSSVGVGRFLPKEGANPTVGQVGKLEEVEEIKIETICEKNLITKVIEAVKKVHPYEEAPFDVYLLLEVTKL</sequence>
<dbReference type="InterPro" id="IPR015867">
    <property type="entry name" value="N-reg_PII/ATP_PRibTrfase_C"/>
</dbReference>
<organism evidence="1 2">
    <name type="scientific">Candidatus Berkelbacteria bacterium RIFCSPLOWO2_01_FULL_50_28</name>
    <dbReference type="NCBI Taxonomy" id="1797471"/>
    <lineage>
        <taxon>Bacteria</taxon>
        <taxon>Candidatus Berkelbacteria</taxon>
    </lineage>
</organism>
<dbReference type="EMBL" id="MEZX01000002">
    <property type="protein sequence ID" value="OGD64806.1"/>
    <property type="molecule type" value="Genomic_DNA"/>
</dbReference>
<evidence type="ECO:0000313" key="1">
    <source>
        <dbReference type="EMBL" id="OGD64806.1"/>
    </source>
</evidence>